<dbReference type="GO" id="GO:0019391">
    <property type="term" value="P:glucuronoside catabolic process"/>
    <property type="evidence" value="ECO:0007669"/>
    <property type="project" value="TreeGrafter"/>
</dbReference>
<dbReference type="InterPro" id="IPR023232">
    <property type="entry name" value="Glyco_hydro_2_AS"/>
</dbReference>
<dbReference type="PROSITE" id="PS00608">
    <property type="entry name" value="GLYCOSYL_HYDROL_F2_2"/>
    <property type="match status" value="1"/>
</dbReference>
<dbReference type="FunFam" id="2.60.40.10:FF:000628">
    <property type="entry name" value="Beta-glucuronidase"/>
    <property type="match status" value="1"/>
</dbReference>
<dbReference type="SUPFAM" id="SSF49303">
    <property type="entry name" value="beta-Galactosidase/glucuronidase domain"/>
    <property type="match status" value="1"/>
</dbReference>
<dbReference type="InterPro" id="IPR006102">
    <property type="entry name" value="Ig-like_GH2"/>
</dbReference>
<dbReference type="GO" id="GO:0005975">
    <property type="term" value="P:carbohydrate metabolic process"/>
    <property type="evidence" value="ECO:0007669"/>
    <property type="project" value="InterPro"/>
</dbReference>
<dbReference type="GO" id="GO:0030246">
    <property type="term" value="F:carbohydrate binding"/>
    <property type="evidence" value="ECO:0007669"/>
    <property type="project" value="TreeGrafter"/>
</dbReference>
<dbReference type="AlphaFoldDB" id="A0A7R9HP47"/>
<feature type="domain" description="Glycosyl hydrolases family 2 sugar binding" evidence="7">
    <location>
        <begin position="49"/>
        <end position="223"/>
    </location>
</feature>
<feature type="domain" description="Glycoside hydrolase family 2 catalytic" evidence="6">
    <location>
        <begin position="694"/>
        <end position="965"/>
    </location>
</feature>
<evidence type="ECO:0000256" key="4">
    <source>
        <dbReference type="SAM" id="MobiDB-lite"/>
    </source>
</evidence>
<dbReference type="InterPro" id="IPR036156">
    <property type="entry name" value="Beta-gal/glucu_dom_sf"/>
</dbReference>
<dbReference type="InterPro" id="IPR017853">
    <property type="entry name" value="GH"/>
</dbReference>
<evidence type="ECO:0008006" key="9">
    <source>
        <dbReference type="Google" id="ProtNLM"/>
    </source>
</evidence>
<dbReference type="InterPro" id="IPR013783">
    <property type="entry name" value="Ig-like_fold"/>
</dbReference>
<dbReference type="SUPFAM" id="SSF49785">
    <property type="entry name" value="Galactose-binding domain-like"/>
    <property type="match status" value="1"/>
</dbReference>
<evidence type="ECO:0000259" key="5">
    <source>
        <dbReference type="Pfam" id="PF00703"/>
    </source>
</evidence>
<proteinExistence type="inferred from homology"/>
<dbReference type="EMBL" id="OB793423">
    <property type="protein sequence ID" value="CAD7427278.1"/>
    <property type="molecule type" value="Genomic_DNA"/>
</dbReference>
<dbReference type="InterPro" id="IPR008979">
    <property type="entry name" value="Galactose-bd-like_sf"/>
</dbReference>
<accession>A0A7R9HP47</accession>
<keyword evidence="3" id="KW-0326">Glycosidase</keyword>
<dbReference type="InterPro" id="IPR006103">
    <property type="entry name" value="Glyco_hydro_2_cat"/>
</dbReference>
<reference evidence="8" key="1">
    <citation type="submission" date="2020-11" db="EMBL/GenBank/DDBJ databases">
        <authorList>
            <person name="Tran Van P."/>
        </authorList>
    </citation>
    <scope>NUCLEOTIDE SEQUENCE</scope>
</reference>
<dbReference type="Pfam" id="PF02836">
    <property type="entry name" value="Glyco_hydro_2_C"/>
    <property type="match status" value="1"/>
</dbReference>
<protein>
    <recommendedName>
        <fullName evidence="9">Beta-glucuronidase</fullName>
    </recommendedName>
</protein>
<evidence type="ECO:0000259" key="7">
    <source>
        <dbReference type="Pfam" id="PF02837"/>
    </source>
</evidence>
<dbReference type="FunFam" id="2.60.120.260:FF:000027">
    <property type="entry name" value="Beta-glucuronidase"/>
    <property type="match status" value="1"/>
</dbReference>
<dbReference type="Gene3D" id="2.60.120.260">
    <property type="entry name" value="Galactose-binding domain-like"/>
    <property type="match status" value="1"/>
</dbReference>
<dbReference type="FunFam" id="3.20.20.80:FF:000080">
    <property type="entry name" value="Beta-glucuronidase UidA"/>
    <property type="match status" value="1"/>
</dbReference>
<dbReference type="SUPFAM" id="SSF51445">
    <property type="entry name" value="(Trans)glycosidases"/>
    <property type="match status" value="1"/>
</dbReference>
<dbReference type="InterPro" id="IPR006104">
    <property type="entry name" value="Glyco_hydro_2_N"/>
</dbReference>
<organism evidence="8">
    <name type="scientific">Timema monikensis</name>
    <dbReference type="NCBI Taxonomy" id="170555"/>
    <lineage>
        <taxon>Eukaryota</taxon>
        <taxon>Metazoa</taxon>
        <taxon>Ecdysozoa</taxon>
        <taxon>Arthropoda</taxon>
        <taxon>Hexapoda</taxon>
        <taxon>Insecta</taxon>
        <taxon>Pterygota</taxon>
        <taxon>Neoptera</taxon>
        <taxon>Polyneoptera</taxon>
        <taxon>Phasmatodea</taxon>
        <taxon>Timematodea</taxon>
        <taxon>Timematoidea</taxon>
        <taxon>Timematidae</taxon>
        <taxon>Timema</taxon>
    </lineage>
</organism>
<keyword evidence="2" id="KW-0378">Hydrolase</keyword>
<dbReference type="GO" id="GO:0004566">
    <property type="term" value="F:beta-glucuronidase activity"/>
    <property type="evidence" value="ECO:0007669"/>
    <property type="project" value="TreeGrafter"/>
</dbReference>
<feature type="region of interest" description="Disordered" evidence="4">
    <location>
        <begin position="540"/>
        <end position="662"/>
    </location>
</feature>
<dbReference type="Pfam" id="PF02837">
    <property type="entry name" value="Glyco_hydro_2_N"/>
    <property type="match status" value="1"/>
</dbReference>
<dbReference type="Gene3D" id="3.20.20.80">
    <property type="entry name" value="Glycosidases"/>
    <property type="match status" value="1"/>
</dbReference>
<dbReference type="PANTHER" id="PTHR10066">
    <property type="entry name" value="BETA-GLUCURONIDASE"/>
    <property type="match status" value="1"/>
</dbReference>
<dbReference type="GO" id="GO:0005615">
    <property type="term" value="C:extracellular space"/>
    <property type="evidence" value="ECO:0007669"/>
    <property type="project" value="TreeGrafter"/>
</dbReference>
<dbReference type="PANTHER" id="PTHR10066:SF67">
    <property type="entry name" value="BETA-GLUCURONIDASE"/>
    <property type="match status" value="1"/>
</dbReference>
<dbReference type="Gene3D" id="2.60.40.10">
    <property type="entry name" value="Immunoglobulins"/>
    <property type="match status" value="1"/>
</dbReference>
<evidence type="ECO:0000256" key="2">
    <source>
        <dbReference type="ARBA" id="ARBA00022801"/>
    </source>
</evidence>
<gene>
    <name evidence="8" type="ORF">TMSB3V08_LOCUS4130</name>
</gene>
<dbReference type="Pfam" id="PF00703">
    <property type="entry name" value="Glyco_hydro_2"/>
    <property type="match status" value="1"/>
</dbReference>
<evidence type="ECO:0000256" key="1">
    <source>
        <dbReference type="ARBA" id="ARBA00007401"/>
    </source>
</evidence>
<comment type="similarity">
    <text evidence="1">Belongs to the glycosyl hydrolase 2 family.</text>
</comment>
<evidence type="ECO:0000256" key="3">
    <source>
        <dbReference type="ARBA" id="ARBA00023295"/>
    </source>
</evidence>
<sequence length="984" mass="110101">MLVVLSSTAEDEEIELKSSMLVWLCLLTYGATTDGMLYPQESETREVVSLDGIWKFKWDKNHEGFSDIWFSKELQNWTSMPVPSSFNDIPVSSSLRDHVGWVWYQRSFYAPTAWLKHNLRVFIRLGSVHYAANVWLKGELVTSHRGGALPFQGEVTQSVNFGSENIVTVAANNTLSQHTIPQGTVLHTNNTNRYPLDYTKYSIVPDYFNYAGIHRPVVLYTVPQTFIDDITVHTDINDTTGVVHYTVSYNVGEYGVVDPACHVELLDHQGVMVSNGTGLVGTLYIPEANFWWPRLTHSRPGYLYTLKVSLIDNDELLDVYRLCIGLRTLQWNSTTLLLNKRPIYLAGFGKHEDANIQKFWVKSQTRPDFSVKQGYLNHMRMMVATGLRSVLSCGDLLFTSLLVWRERNLLRHHRGVKGRLEVLQDFVNLAVGHHVGVGELAHSGFLLAGIGHIYRVEEVRAGGCSEGSRVITGGTEWGDWGWGESTYRGQLFAGVAARGKVYGSVCWGGGGEQRGVWLDGAVRQGKEGDLGTRDGVVRWGEEGELGTQNSAVRQGEEGDLGTQNSAVRQGEEGDLGTQNGVVRQGEEGDLGTQNGVGEEGDLGTQNDAVRQGEEGDLGTQNSVVRQGEEGDFGTQNGVVRQGEEGDLGTQNSVVRQGEEGDLGTQNVAVRQGEEGDLGTQNSVVRQGERDGGMLRGKGLDNALLVRDYNLMTWLGANSFRTSHYPYAEETLLMADQEGFMVIDESPACSLDGFDVILLEEHKTMLQEMVLRDKNHPSVIMWSLANEPRTDKPEAEDYFRSILEFTRGLDNSRPITFVTSQGVHIDKAVQYMDIICVNRYRAWYSDPGRLDLISYQVERELTNWHDRFKKPVLVTEYGAGAISGMHVLPAVMWTEDYLMLTLKQHFPVFDKLRGEGFLLGEMIWNFADFQTPQEVIRPVRCVKGLFTRERQPKMAAHLTRWRYWSLAANMTGIALPADLMFIGVP</sequence>
<name>A0A7R9HP47_9NEOP</name>
<evidence type="ECO:0000313" key="8">
    <source>
        <dbReference type="EMBL" id="CAD7427278.1"/>
    </source>
</evidence>
<evidence type="ECO:0000259" key="6">
    <source>
        <dbReference type="Pfam" id="PF02836"/>
    </source>
</evidence>
<feature type="domain" description="Glycoside hydrolase family 2 immunoglobulin-like beta-sandwich" evidence="5">
    <location>
        <begin position="225"/>
        <end position="327"/>
    </location>
</feature>